<evidence type="ECO:0000313" key="13">
    <source>
        <dbReference type="EMBL" id="MCM2679859.1"/>
    </source>
</evidence>
<dbReference type="CDD" id="cd01559">
    <property type="entry name" value="ADCL_like"/>
    <property type="match status" value="1"/>
</dbReference>
<dbReference type="GO" id="GO:0005829">
    <property type="term" value="C:cytosol"/>
    <property type="evidence" value="ECO:0007669"/>
    <property type="project" value="TreeGrafter"/>
</dbReference>
<dbReference type="EMBL" id="JAMQGP010000003">
    <property type="protein sequence ID" value="MCM2679859.1"/>
    <property type="molecule type" value="Genomic_DNA"/>
</dbReference>
<evidence type="ECO:0000256" key="12">
    <source>
        <dbReference type="NCBIfam" id="TIGR03461"/>
    </source>
</evidence>
<reference evidence="13 14" key="1">
    <citation type="journal article" date="2013" name="Antonie Van Leeuwenhoek">
        <title>Echinimonas agarilytica gen. nov., sp. nov., a new gammaproteobacterium isolated from the sea urchin Strongylocentrotus intermedius.</title>
        <authorList>
            <person name="Nedashkovskaya O.I."/>
            <person name="Stenkova A.M."/>
            <person name="Zhukova N.V."/>
            <person name="Van Trappen S."/>
            <person name="Lee J.S."/>
            <person name="Kim S.B."/>
        </authorList>
    </citation>
    <scope>NUCLEOTIDE SEQUENCE [LARGE SCALE GENOMIC DNA]</scope>
    <source>
        <strain evidence="13 14">KMM 6351</strain>
    </source>
</reference>
<comment type="caution">
    <text evidence="13">The sequence shown here is derived from an EMBL/GenBank/DDBJ whole genome shotgun (WGS) entry which is preliminary data.</text>
</comment>
<dbReference type="PANTHER" id="PTHR42743">
    <property type="entry name" value="AMINO-ACID AMINOTRANSFERASE"/>
    <property type="match status" value="1"/>
</dbReference>
<dbReference type="Gene3D" id="3.20.10.10">
    <property type="entry name" value="D-amino Acid Aminotransferase, subunit A, domain 2"/>
    <property type="match status" value="1"/>
</dbReference>
<evidence type="ECO:0000256" key="1">
    <source>
        <dbReference type="ARBA" id="ARBA00001933"/>
    </source>
</evidence>
<dbReference type="PANTHER" id="PTHR42743:SF2">
    <property type="entry name" value="AMINODEOXYCHORISMATE LYASE"/>
    <property type="match status" value="1"/>
</dbReference>
<evidence type="ECO:0000256" key="7">
    <source>
        <dbReference type="ARBA" id="ARBA00035633"/>
    </source>
</evidence>
<keyword evidence="4" id="KW-0663">Pyridoxal phosphate</keyword>
<evidence type="ECO:0000256" key="8">
    <source>
        <dbReference type="ARBA" id="ARBA00035676"/>
    </source>
</evidence>
<evidence type="ECO:0000256" key="9">
    <source>
        <dbReference type="ARBA" id="ARBA00049529"/>
    </source>
</evidence>
<dbReference type="InterPro" id="IPR036038">
    <property type="entry name" value="Aminotransferase-like"/>
</dbReference>
<dbReference type="InterPro" id="IPR043132">
    <property type="entry name" value="BCAT-like_C"/>
</dbReference>
<dbReference type="GO" id="GO:0030170">
    <property type="term" value="F:pyridoxal phosphate binding"/>
    <property type="evidence" value="ECO:0007669"/>
    <property type="project" value="InterPro"/>
</dbReference>
<dbReference type="GO" id="GO:0046656">
    <property type="term" value="P:folic acid biosynthetic process"/>
    <property type="evidence" value="ECO:0007669"/>
    <property type="project" value="UniProtKB-KW"/>
</dbReference>
<evidence type="ECO:0000256" key="4">
    <source>
        <dbReference type="ARBA" id="ARBA00022898"/>
    </source>
</evidence>
<evidence type="ECO:0000256" key="11">
    <source>
        <dbReference type="ARBA" id="ARBA00069174"/>
    </source>
</evidence>
<dbReference type="FunFam" id="3.20.10.10:FF:000002">
    <property type="entry name" value="D-alanine aminotransferase"/>
    <property type="match status" value="1"/>
</dbReference>
<dbReference type="InterPro" id="IPR017824">
    <property type="entry name" value="Aminodeoxychorismate_lyase_IV"/>
</dbReference>
<dbReference type="InterPro" id="IPR050571">
    <property type="entry name" value="Class-IV_PLP-Dep_Aminotrnsfr"/>
</dbReference>
<evidence type="ECO:0000256" key="6">
    <source>
        <dbReference type="ARBA" id="ARBA00023239"/>
    </source>
</evidence>
<evidence type="ECO:0000256" key="3">
    <source>
        <dbReference type="ARBA" id="ARBA00011738"/>
    </source>
</evidence>
<organism evidence="13 14">
    <name type="scientific">Echinimonas agarilytica</name>
    <dbReference type="NCBI Taxonomy" id="1215918"/>
    <lineage>
        <taxon>Bacteria</taxon>
        <taxon>Pseudomonadati</taxon>
        <taxon>Pseudomonadota</taxon>
        <taxon>Gammaproteobacteria</taxon>
        <taxon>Alteromonadales</taxon>
        <taxon>Echinimonadaceae</taxon>
        <taxon>Echinimonas</taxon>
    </lineage>
</organism>
<dbReference type="Proteomes" id="UP001165393">
    <property type="component" value="Unassembled WGS sequence"/>
</dbReference>
<dbReference type="GO" id="GO:0008153">
    <property type="term" value="P:4-aminobenzoate biosynthetic process"/>
    <property type="evidence" value="ECO:0007669"/>
    <property type="project" value="UniProtKB-UniRule"/>
</dbReference>
<evidence type="ECO:0000313" key="14">
    <source>
        <dbReference type="Proteomes" id="UP001165393"/>
    </source>
</evidence>
<comment type="subunit">
    <text evidence="3">Homodimer.</text>
</comment>
<dbReference type="InterPro" id="IPR043131">
    <property type="entry name" value="BCAT-like_N"/>
</dbReference>
<evidence type="ECO:0000256" key="10">
    <source>
        <dbReference type="ARBA" id="ARBA00054027"/>
    </source>
</evidence>
<comment type="function">
    <text evidence="10">Involved in the biosynthesis of p-aminobenzoate (PABA), a precursor of tetrahydrofolate. Converts 4-amino-4-deoxychorismate into 4-aminobenzoate (PABA) and pyruvate.</text>
</comment>
<dbReference type="NCBIfam" id="TIGR03461">
    <property type="entry name" value="pabC_Proteo"/>
    <property type="match status" value="1"/>
</dbReference>
<dbReference type="Pfam" id="PF01063">
    <property type="entry name" value="Aminotran_4"/>
    <property type="match status" value="1"/>
</dbReference>
<dbReference type="Gene3D" id="3.30.470.10">
    <property type="match status" value="1"/>
</dbReference>
<dbReference type="SUPFAM" id="SSF56752">
    <property type="entry name" value="D-aminoacid aminotransferase-like PLP-dependent enzymes"/>
    <property type="match status" value="1"/>
</dbReference>
<keyword evidence="6 13" id="KW-0456">Lyase</keyword>
<proteinExistence type="inferred from homology"/>
<dbReference type="RefSeq" id="WP_251261273.1">
    <property type="nucleotide sequence ID" value="NZ_JAMQGP010000003.1"/>
</dbReference>
<dbReference type="AlphaFoldDB" id="A0AA41W7R3"/>
<name>A0AA41W7R3_9GAMM</name>
<dbReference type="EC" id="4.1.3.38" evidence="8 12"/>
<keyword evidence="5" id="KW-0289">Folate biosynthesis</keyword>
<gene>
    <name evidence="13" type="primary">pabC</name>
    <name evidence="13" type="ORF">NAF29_09300</name>
</gene>
<evidence type="ECO:0000256" key="2">
    <source>
        <dbReference type="ARBA" id="ARBA00009320"/>
    </source>
</evidence>
<dbReference type="InterPro" id="IPR001544">
    <property type="entry name" value="Aminotrans_IV"/>
</dbReference>
<comment type="similarity">
    <text evidence="2">Belongs to the class-IV pyridoxal-phosphate-dependent aminotransferase family.</text>
</comment>
<dbReference type="GO" id="GO:0008696">
    <property type="term" value="F:4-amino-4-deoxychorismate lyase activity"/>
    <property type="evidence" value="ECO:0007669"/>
    <property type="project" value="UniProtKB-UniRule"/>
</dbReference>
<keyword evidence="14" id="KW-1185">Reference proteome</keyword>
<comment type="pathway">
    <text evidence="7">Cofactor biosynthesis; tetrahydrofolate biosynthesis; 4-aminobenzoate from chorismate: step 2/2.</text>
</comment>
<comment type="cofactor">
    <cofactor evidence="1">
        <name>pyridoxal 5'-phosphate</name>
        <dbReference type="ChEBI" id="CHEBI:597326"/>
    </cofactor>
</comment>
<accession>A0AA41W7R3</accession>
<dbReference type="NCBIfam" id="NF004761">
    <property type="entry name" value="PRK06092.1"/>
    <property type="match status" value="1"/>
</dbReference>
<comment type="catalytic activity">
    <reaction evidence="9">
        <text>4-amino-4-deoxychorismate = 4-aminobenzoate + pyruvate + H(+)</text>
        <dbReference type="Rhea" id="RHEA:16201"/>
        <dbReference type="ChEBI" id="CHEBI:15361"/>
        <dbReference type="ChEBI" id="CHEBI:15378"/>
        <dbReference type="ChEBI" id="CHEBI:17836"/>
        <dbReference type="ChEBI" id="CHEBI:58406"/>
        <dbReference type="EC" id="4.1.3.38"/>
    </reaction>
</comment>
<sequence length="270" mass="30039">MWINGQLNTSIDPTDRSVSFGDGVFTTCRVVHGKIEHLELHLQRLKRGCHALSIKSVDWALLEHEMHQAASSTDTYSVCKAIVSRGCGGRGYSPEQVTCPTRIVGIFDFPSFVSEWRHHGIALVLGSLKLGVQPALAGHKTLNRLEQVLGKQELIAQGALEGVFCDSNGYVVECNASNLFWRKGTEIFTPRLNQAGVAGICRQRILQYCAEHHTVVNEVSVYPAQLEDADEMFICNGVMGPVPITHFQQHQFVSHFFCRLLQKELDPLNV</sequence>
<evidence type="ECO:0000256" key="5">
    <source>
        <dbReference type="ARBA" id="ARBA00022909"/>
    </source>
</evidence>
<protein>
    <recommendedName>
        <fullName evidence="11 12">Aminodeoxychorismate lyase</fullName>
        <ecNumber evidence="8 12">4.1.3.38</ecNumber>
    </recommendedName>
</protein>